<dbReference type="Proteomes" id="UP000265520">
    <property type="component" value="Unassembled WGS sequence"/>
</dbReference>
<evidence type="ECO:0000313" key="1">
    <source>
        <dbReference type="EMBL" id="MCI36024.1"/>
    </source>
</evidence>
<reference evidence="1 2" key="1">
    <citation type="journal article" date="2018" name="Front. Plant Sci.">
        <title>Red Clover (Trifolium pratense) and Zigzag Clover (T. medium) - A Picture of Genomic Similarities and Differences.</title>
        <authorList>
            <person name="Dluhosova J."/>
            <person name="Istvanek J."/>
            <person name="Nedelnik J."/>
            <person name="Repkova J."/>
        </authorList>
    </citation>
    <scope>NUCLEOTIDE SEQUENCE [LARGE SCALE GENOMIC DNA]</scope>
    <source>
        <strain evidence="2">cv. 10/8</strain>
        <tissue evidence="1">Leaf</tissue>
    </source>
</reference>
<evidence type="ECO:0000313" key="2">
    <source>
        <dbReference type="Proteomes" id="UP000265520"/>
    </source>
</evidence>
<sequence>MKSSEMSIKASSDFDSAPMVLESSDPVESWLSSSDGELCETVVFLGCPENL</sequence>
<organism evidence="1 2">
    <name type="scientific">Trifolium medium</name>
    <dbReference type="NCBI Taxonomy" id="97028"/>
    <lineage>
        <taxon>Eukaryota</taxon>
        <taxon>Viridiplantae</taxon>
        <taxon>Streptophyta</taxon>
        <taxon>Embryophyta</taxon>
        <taxon>Tracheophyta</taxon>
        <taxon>Spermatophyta</taxon>
        <taxon>Magnoliopsida</taxon>
        <taxon>eudicotyledons</taxon>
        <taxon>Gunneridae</taxon>
        <taxon>Pentapetalae</taxon>
        <taxon>rosids</taxon>
        <taxon>fabids</taxon>
        <taxon>Fabales</taxon>
        <taxon>Fabaceae</taxon>
        <taxon>Papilionoideae</taxon>
        <taxon>50 kb inversion clade</taxon>
        <taxon>NPAAA clade</taxon>
        <taxon>Hologalegina</taxon>
        <taxon>IRL clade</taxon>
        <taxon>Trifolieae</taxon>
        <taxon>Trifolium</taxon>
    </lineage>
</organism>
<comment type="caution">
    <text evidence="1">The sequence shown here is derived from an EMBL/GenBank/DDBJ whole genome shotgun (WGS) entry which is preliminary data.</text>
</comment>
<dbReference type="AlphaFoldDB" id="A0A392RJ21"/>
<proteinExistence type="predicted"/>
<protein>
    <submittedName>
        <fullName evidence="1">Uncharacterized protein</fullName>
    </submittedName>
</protein>
<accession>A0A392RJ21</accession>
<dbReference type="EMBL" id="LXQA010229589">
    <property type="protein sequence ID" value="MCI36024.1"/>
    <property type="molecule type" value="Genomic_DNA"/>
</dbReference>
<keyword evidence="2" id="KW-1185">Reference proteome</keyword>
<name>A0A392RJ21_9FABA</name>